<proteinExistence type="predicted"/>
<keyword evidence="2" id="KW-1185">Reference proteome</keyword>
<gene>
    <name evidence="1" type="ORF">ACFW88_32565</name>
</gene>
<reference evidence="1 2" key="1">
    <citation type="submission" date="2024-09" db="EMBL/GenBank/DDBJ databases">
        <title>The Natural Products Discovery Center: Release of the First 8490 Sequenced Strains for Exploring Actinobacteria Biosynthetic Diversity.</title>
        <authorList>
            <person name="Kalkreuter E."/>
            <person name="Kautsar S.A."/>
            <person name="Yang D."/>
            <person name="Bader C.D."/>
            <person name="Teijaro C.N."/>
            <person name="Fluegel L."/>
            <person name="Davis C.M."/>
            <person name="Simpson J.R."/>
            <person name="Lauterbach L."/>
            <person name="Steele A.D."/>
            <person name="Gui C."/>
            <person name="Meng S."/>
            <person name="Li G."/>
            <person name="Viehrig K."/>
            <person name="Ye F."/>
            <person name="Su P."/>
            <person name="Kiefer A.F."/>
            <person name="Nichols A."/>
            <person name="Cepeda A.J."/>
            <person name="Yan W."/>
            <person name="Fan B."/>
            <person name="Jiang Y."/>
            <person name="Adhikari A."/>
            <person name="Zheng C.-J."/>
            <person name="Schuster L."/>
            <person name="Cowan T.M."/>
            <person name="Smanski M.J."/>
            <person name="Chevrette M.G."/>
            <person name="De Carvalho L.P.S."/>
            <person name="Shen B."/>
        </authorList>
    </citation>
    <scope>NUCLEOTIDE SEQUENCE [LARGE SCALE GENOMIC DNA]</scope>
    <source>
        <strain evidence="1 2">NPDC059500</strain>
    </source>
</reference>
<organism evidence="1 2">
    <name type="scientific">Streptomyces anandii</name>
    <dbReference type="NCBI Taxonomy" id="285454"/>
    <lineage>
        <taxon>Bacteria</taxon>
        <taxon>Bacillati</taxon>
        <taxon>Actinomycetota</taxon>
        <taxon>Actinomycetes</taxon>
        <taxon>Kitasatosporales</taxon>
        <taxon>Streptomycetaceae</taxon>
        <taxon>Streptomyces</taxon>
    </lineage>
</organism>
<protein>
    <submittedName>
        <fullName evidence="1">IS30 family transposase</fullName>
    </submittedName>
</protein>
<evidence type="ECO:0000313" key="2">
    <source>
        <dbReference type="Proteomes" id="UP001599756"/>
    </source>
</evidence>
<sequence length="73" mass="8452">MLMARRGRKRRLELEAEYWRLLAAGVGSVEACRQLGIGRKTGYRWRAENGGLQPDYLPEASRSGRYLSLLERR</sequence>
<accession>A0ABW6HEY4</accession>
<name>A0ABW6HEY4_9ACTN</name>
<comment type="caution">
    <text evidence="1">The sequence shown here is derived from an EMBL/GenBank/DDBJ whole genome shotgun (WGS) entry which is preliminary data.</text>
</comment>
<evidence type="ECO:0000313" key="1">
    <source>
        <dbReference type="EMBL" id="MFE1755215.1"/>
    </source>
</evidence>
<dbReference type="EMBL" id="JBHYTS010000079">
    <property type="protein sequence ID" value="MFE1755215.1"/>
    <property type="molecule type" value="Genomic_DNA"/>
</dbReference>
<feature type="non-terminal residue" evidence="1">
    <location>
        <position position="73"/>
    </location>
</feature>
<dbReference type="Proteomes" id="UP001599756">
    <property type="component" value="Unassembled WGS sequence"/>
</dbReference>